<evidence type="ECO:0000313" key="9">
    <source>
        <dbReference type="EMBL" id="MDH6197824.1"/>
    </source>
</evidence>
<feature type="transmembrane region" description="Helical" evidence="7">
    <location>
        <begin position="275"/>
        <end position="295"/>
    </location>
</feature>
<feature type="transmembrane region" description="Helical" evidence="7">
    <location>
        <begin position="185"/>
        <end position="204"/>
    </location>
</feature>
<dbReference type="PANTHER" id="PTHR43045">
    <property type="entry name" value="SHIKIMATE TRANSPORTER"/>
    <property type="match status" value="1"/>
</dbReference>
<keyword evidence="6 7" id="KW-0472">Membrane</keyword>
<dbReference type="InterPro" id="IPR005828">
    <property type="entry name" value="MFS_sugar_transport-like"/>
</dbReference>
<dbReference type="Proteomes" id="UP001160130">
    <property type="component" value="Unassembled WGS sequence"/>
</dbReference>
<reference evidence="9 10" key="1">
    <citation type="submission" date="2023-04" db="EMBL/GenBank/DDBJ databases">
        <title>Forest soil microbial communities from Buena Vista Peninsula, Colon Province, Panama.</title>
        <authorList>
            <person name="Bouskill N."/>
        </authorList>
    </citation>
    <scope>NUCLEOTIDE SEQUENCE [LARGE SCALE GENOMIC DNA]</scope>
    <source>
        <strain evidence="9 10">AC80</strain>
    </source>
</reference>
<keyword evidence="4 7" id="KW-0812">Transmembrane</keyword>
<evidence type="ECO:0000313" key="10">
    <source>
        <dbReference type="Proteomes" id="UP001160130"/>
    </source>
</evidence>
<feature type="transmembrane region" description="Helical" evidence="7">
    <location>
        <begin position="371"/>
        <end position="393"/>
    </location>
</feature>
<proteinExistence type="predicted"/>
<evidence type="ECO:0000256" key="3">
    <source>
        <dbReference type="ARBA" id="ARBA00022475"/>
    </source>
</evidence>
<accession>A0ABT6L4G9</accession>
<feature type="transmembrane region" description="Helical" evidence="7">
    <location>
        <begin position="332"/>
        <end position="350"/>
    </location>
</feature>
<keyword evidence="5 7" id="KW-1133">Transmembrane helix</keyword>
<feature type="transmembrane region" description="Helical" evidence="7">
    <location>
        <begin position="399"/>
        <end position="421"/>
    </location>
</feature>
<dbReference type="Gene3D" id="1.20.1250.20">
    <property type="entry name" value="MFS general substrate transporter like domains"/>
    <property type="match status" value="2"/>
</dbReference>
<feature type="transmembrane region" description="Helical" evidence="7">
    <location>
        <begin position="53"/>
        <end position="74"/>
    </location>
</feature>
<feature type="transmembrane region" description="Helical" evidence="7">
    <location>
        <begin position="307"/>
        <end position="326"/>
    </location>
</feature>
<dbReference type="EMBL" id="JARXVE010000008">
    <property type="protein sequence ID" value="MDH6197824.1"/>
    <property type="molecule type" value="Genomic_DNA"/>
</dbReference>
<evidence type="ECO:0000256" key="1">
    <source>
        <dbReference type="ARBA" id="ARBA00004651"/>
    </source>
</evidence>
<dbReference type="InterPro" id="IPR011701">
    <property type="entry name" value="MFS"/>
</dbReference>
<organism evidence="9 10">
    <name type="scientific">Mycolicibacterium frederiksbergense</name>
    <dbReference type="NCBI Taxonomy" id="117567"/>
    <lineage>
        <taxon>Bacteria</taxon>
        <taxon>Bacillati</taxon>
        <taxon>Actinomycetota</taxon>
        <taxon>Actinomycetes</taxon>
        <taxon>Mycobacteriales</taxon>
        <taxon>Mycobacteriaceae</taxon>
        <taxon>Mycolicibacterium</taxon>
    </lineage>
</organism>
<dbReference type="Pfam" id="PF00083">
    <property type="entry name" value="Sugar_tr"/>
    <property type="match status" value="1"/>
</dbReference>
<sequence length="440" mass="46249">MATETNAVDRRRTAAAALVGTAVEYYDFALYGAAAAVVFGTVFFPNTSPATGMLASFATYAVGFAARPLGGFIFGTVGDRSGRKPALIVTLLLMGVATVGIGLIPSYASIGIWAPILLIGLRLVQGLGAGAEYAGAVALSTESAGQARGGLFGALPGTGSYIGSLVALLTFQLVARLDDDALYSWGWRIPFLLALPLLAVSLWIRARVDESPEYVALRENAVAERREHPFRLLFSKHRTRAVIGLGLNFTLTGYSYVLQVFSVSYLINELNMDRSLSLIIGASAYGCGVLTLPLFGILGDRIGPSRLFIAANIGSILFVIPFWLLLDTRDPLIAAGAVIFGLPVLIGAQFSTQPVLYKRLFPTEVRYSGIAFSREVTGAALGGTAPLIAAALVGSDGNWHALALFMIVVSSIALVSAIVAARMGTVSSPTTSVAQFNSCP</sequence>
<feature type="transmembrane region" description="Helical" evidence="7">
    <location>
        <begin position="28"/>
        <end position="47"/>
    </location>
</feature>
<evidence type="ECO:0000256" key="2">
    <source>
        <dbReference type="ARBA" id="ARBA00022448"/>
    </source>
</evidence>
<evidence type="ECO:0000256" key="4">
    <source>
        <dbReference type="ARBA" id="ARBA00022692"/>
    </source>
</evidence>
<keyword evidence="3" id="KW-1003">Cell membrane</keyword>
<dbReference type="InterPro" id="IPR036259">
    <property type="entry name" value="MFS_trans_sf"/>
</dbReference>
<evidence type="ECO:0000256" key="6">
    <source>
        <dbReference type="ARBA" id="ARBA00023136"/>
    </source>
</evidence>
<dbReference type="Pfam" id="PF07690">
    <property type="entry name" value="MFS_1"/>
    <property type="match status" value="1"/>
</dbReference>
<evidence type="ECO:0000256" key="7">
    <source>
        <dbReference type="SAM" id="Phobius"/>
    </source>
</evidence>
<protein>
    <submittedName>
        <fullName evidence="9">MHS family shikimate/dehydroshikimate transporter-like MFS transporter</fullName>
    </submittedName>
</protein>
<name>A0ABT6L4G9_9MYCO</name>
<feature type="transmembrane region" description="Helical" evidence="7">
    <location>
        <begin position="86"/>
        <end position="104"/>
    </location>
</feature>
<dbReference type="InterPro" id="IPR020846">
    <property type="entry name" value="MFS_dom"/>
</dbReference>
<evidence type="ECO:0000256" key="5">
    <source>
        <dbReference type="ARBA" id="ARBA00022989"/>
    </source>
</evidence>
<dbReference type="RefSeq" id="WP_280834418.1">
    <property type="nucleotide sequence ID" value="NZ_JARXVE010000008.1"/>
</dbReference>
<dbReference type="SUPFAM" id="SSF103473">
    <property type="entry name" value="MFS general substrate transporter"/>
    <property type="match status" value="1"/>
</dbReference>
<dbReference type="CDD" id="cd17369">
    <property type="entry name" value="MFS_ShiA_like"/>
    <property type="match status" value="1"/>
</dbReference>
<keyword evidence="2" id="KW-0813">Transport</keyword>
<dbReference type="PANTHER" id="PTHR43045:SF1">
    <property type="entry name" value="SHIKIMATE TRANSPORTER"/>
    <property type="match status" value="1"/>
</dbReference>
<feature type="domain" description="Major facilitator superfamily (MFS) profile" evidence="8">
    <location>
        <begin position="13"/>
        <end position="428"/>
    </location>
</feature>
<gene>
    <name evidence="9" type="ORF">M2272_004480</name>
</gene>
<dbReference type="PROSITE" id="PS50850">
    <property type="entry name" value="MFS"/>
    <property type="match status" value="1"/>
</dbReference>
<comment type="caution">
    <text evidence="9">The sequence shown here is derived from an EMBL/GenBank/DDBJ whole genome shotgun (WGS) entry which is preliminary data.</text>
</comment>
<evidence type="ECO:0000259" key="8">
    <source>
        <dbReference type="PROSITE" id="PS50850"/>
    </source>
</evidence>
<feature type="transmembrane region" description="Helical" evidence="7">
    <location>
        <begin position="241"/>
        <end position="263"/>
    </location>
</feature>
<feature type="transmembrane region" description="Helical" evidence="7">
    <location>
        <begin position="151"/>
        <end position="173"/>
    </location>
</feature>
<keyword evidence="10" id="KW-1185">Reference proteome</keyword>
<comment type="subcellular location">
    <subcellularLocation>
        <location evidence="1">Cell membrane</location>
        <topology evidence="1">Multi-pass membrane protein</topology>
    </subcellularLocation>
</comment>